<sequence length="755" mass="84076">MSRINTYPPLPPLRRLRLHDYPTNDELWKLGINPNSSYELEIEPESETETEHYTKRRKHPNRSRFRRFERSKVSSNSPSISPEFKPEAERKMSSQTPPLTHSTSSTPSSSAYSSQGLPLSPNESNALIFFPEQDGSGFYRDSERDVFNSSTTQTNLPRDKKKTGNRIDRNKRTFNGDGLSSSPILNGKLVLDLGLGDIESLPDEQVYSNSQTYDQPHCQFEKGKKAKGISTSSKPKNTLRENSEWPFNVTGQRAPLSRICSEKWSKPSHLPPSAWKQPEFSAEAPIPSSDSTRIHHQSINHQDSTPRSSTSPLRRTDSETIHPSSPFTTALSGSVEGLGIRPTTKLNGHSRQKSNDSVITLKLGHGFVALNPASSTTNSRSTSPAFREDKEGSNIGGTQMIVNIGHKPKDQEPVLEGCLTQSEESIRKKRDILNFLNERSWSTNMNIPTSVPMERSISPVKPDTSLPFDKKPIRSPISSSNGSENYFEQQHHSNSSFTAGTTTTRFSRPVSPSLPEDTLTPLSNPFTYTHRTMSSSPQRPKSPTSAKESLNAVLTRISGQILNEDSDNEEGSLDRMIRAVQKFESGSSYIPRTPPKTPTITASTLPSSPVTDPSRAKHTKGSSIFGNCLPPSPPSSSPSLNEPDRSPHNLPLSSQTTKRSIKRFDIDKISERLKYQQGRISFEELEGFGPPYSVNGANDAQNENSLEELQEALIAPIESDREPVKEIDVSTDRKNRKQKSIMRPKSGNRRWTLPF</sequence>
<feature type="compositionally biased region" description="Polar residues" evidence="1">
    <location>
        <begin position="147"/>
        <end position="156"/>
    </location>
</feature>
<feature type="compositionally biased region" description="Polar residues" evidence="1">
    <location>
        <begin position="520"/>
        <end position="548"/>
    </location>
</feature>
<evidence type="ECO:0000256" key="1">
    <source>
        <dbReference type="SAM" id="MobiDB-lite"/>
    </source>
</evidence>
<feature type="region of interest" description="Disordered" evidence="1">
    <location>
        <begin position="585"/>
        <end position="659"/>
    </location>
</feature>
<feature type="compositionally biased region" description="Basic residues" evidence="1">
    <location>
        <begin position="734"/>
        <end position="748"/>
    </location>
</feature>
<feature type="region of interest" description="Disordered" evidence="1">
    <location>
        <begin position="147"/>
        <end position="179"/>
    </location>
</feature>
<dbReference type="Proteomes" id="UP001355207">
    <property type="component" value="Chromosome 6"/>
</dbReference>
<proteinExistence type="predicted"/>
<feature type="region of interest" description="Disordered" evidence="1">
    <location>
        <begin position="728"/>
        <end position="755"/>
    </location>
</feature>
<dbReference type="EMBL" id="CP144103">
    <property type="protein sequence ID" value="WWC89762.1"/>
    <property type="molecule type" value="Genomic_DNA"/>
</dbReference>
<reference evidence="2 3" key="1">
    <citation type="submission" date="2024-01" db="EMBL/GenBank/DDBJ databases">
        <title>Comparative genomics of Cryptococcus and Kwoniella reveals pathogenesis evolution and contrasting modes of karyotype evolution via chromosome fusion or intercentromeric recombination.</title>
        <authorList>
            <person name="Coelho M.A."/>
            <person name="David-Palma M."/>
            <person name="Shea T."/>
            <person name="Bowers K."/>
            <person name="McGinley-Smith S."/>
            <person name="Mohammad A.W."/>
            <person name="Gnirke A."/>
            <person name="Yurkov A.M."/>
            <person name="Nowrousian M."/>
            <person name="Sun S."/>
            <person name="Cuomo C.A."/>
            <person name="Heitman J."/>
        </authorList>
    </citation>
    <scope>NUCLEOTIDE SEQUENCE [LARGE SCALE GENOMIC DNA]</scope>
    <source>
        <strain evidence="2 3">CBS 6074</strain>
    </source>
</reference>
<feature type="compositionally biased region" description="Polar residues" evidence="1">
    <location>
        <begin position="476"/>
        <end position="506"/>
    </location>
</feature>
<feature type="region of interest" description="Disordered" evidence="1">
    <location>
        <begin position="267"/>
        <end position="353"/>
    </location>
</feature>
<feature type="compositionally biased region" description="Polar residues" evidence="1">
    <location>
        <begin position="372"/>
        <end position="384"/>
    </location>
</feature>
<feature type="compositionally biased region" description="Polar residues" evidence="1">
    <location>
        <begin position="321"/>
        <end position="332"/>
    </location>
</feature>
<feature type="compositionally biased region" description="Polar residues" evidence="1">
    <location>
        <begin position="602"/>
        <end position="611"/>
    </location>
</feature>
<accession>A0AAX4JWJ7</accession>
<feature type="region of interest" description="Disordered" evidence="1">
    <location>
        <begin position="372"/>
        <end position="395"/>
    </location>
</feature>
<dbReference type="GeneID" id="91095358"/>
<keyword evidence="3" id="KW-1185">Reference proteome</keyword>
<feature type="compositionally biased region" description="Low complexity" evidence="1">
    <location>
        <begin position="303"/>
        <end position="313"/>
    </location>
</feature>
<feature type="compositionally biased region" description="Basic residues" evidence="1">
    <location>
        <begin position="54"/>
        <end position="65"/>
    </location>
</feature>
<feature type="region of interest" description="Disordered" evidence="1">
    <location>
        <begin position="450"/>
        <end position="548"/>
    </location>
</feature>
<feature type="region of interest" description="Disordered" evidence="1">
    <location>
        <begin position="219"/>
        <end position="247"/>
    </location>
</feature>
<feature type="region of interest" description="Disordered" evidence="1">
    <location>
        <begin position="27"/>
        <end position="118"/>
    </location>
</feature>
<evidence type="ECO:0000313" key="3">
    <source>
        <dbReference type="Proteomes" id="UP001355207"/>
    </source>
</evidence>
<dbReference type="RefSeq" id="XP_066076525.1">
    <property type="nucleotide sequence ID" value="XM_066220428.1"/>
</dbReference>
<protein>
    <submittedName>
        <fullName evidence="2">Uncharacterized protein</fullName>
    </submittedName>
</protein>
<name>A0AAX4JWJ7_9TREE</name>
<gene>
    <name evidence="2" type="ORF">L201_004688</name>
</gene>
<evidence type="ECO:0000313" key="2">
    <source>
        <dbReference type="EMBL" id="WWC89762.1"/>
    </source>
</evidence>
<dbReference type="AlphaFoldDB" id="A0AAX4JWJ7"/>
<organism evidence="2 3">
    <name type="scientific">Kwoniella dendrophila CBS 6074</name>
    <dbReference type="NCBI Taxonomy" id="1295534"/>
    <lineage>
        <taxon>Eukaryota</taxon>
        <taxon>Fungi</taxon>
        <taxon>Dikarya</taxon>
        <taxon>Basidiomycota</taxon>
        <taxon>Agaricomycotina</taxon>
        <taxon>Tremellomycetes</taxon>
        <taxon>Tremellales</taxon>
        <taxon>Cryptococcaceae</taxon>
        <taxon>Kwoniella</taxon>
    </lineage>
</organism>
<feature type="compositionally biased region" description="Low complexity" evidence="1">
    <location>
        <begin position="93"/>
        <end position="114"/>
    </location>
</feature>